<dbReference type="PANTHER" id="PTHR42780">
    <property type="entry name" value="SOLEUCYL-TRNA SYNTHETASE"/>
    <property type="match status" value="1"/>
</dbReference>
<dbReference type="Pfam" id="PF08264">
    <property type="entry name" value="Anticodon_1"/>
    <property type="match status" value="1"/>
</dbReference>
<dbReference type="InterPro" id="IPR009080">
    <property type="entry name" value="tRNAsynth_Ia_anticodon-bd"/>
</dbReference>
<dbReference type="RefSeq" id="WP_349215869.1">
    <property type="nucleotide sequence ID" value="NZ_JBBMFA010000087.1"/>
</dbReference>
<protein>
    <recommendedName>
        <fullName evidence="1 9">Isoleucine--tRNA ligase</fullName>
        <ecNumber evidence="1 9">6.1.1.5</ecNumber>
    </recommendedName>
</protein>
<evidence type="ECO:0000256" key="1">
    <source>
        <dbReference type="ARBA" id="ARBA00013165"/>
    </source>
</evidence>
<comment type="function">
    <text evidence="7">Catalyzes the attachment of isoleucine to tRNA(Ile). As IleRS can inadvertently accommodate and process structurally similar amino acids such as valine, to avoid such errors it has two additional distinct tRNA(Ile)-dependent editing activities. One activity is designated as 'pretransfer' editing and involves the hydrolysis of activated Val-AMP. The other activity is designated 'posttransfer' editing and involves deacylation of mischarged Val-tRNA(Ile).</text>
</comment>
<keyword evidence="4" id="KW-0067">ATP-binding</keyword>
<feature type="domain" description="Methionyl/Valyl/Leucyl/Isoleucyl-tRNA synthetase anticodon-binding" evidence="11">
    <location>
        <begin position="677"/>
        <end position="829"/>
    </location>
</feature>
<dbReference type="SUPFAM" id="SSF52374">
    <property type="entry name" value="Nucleotidylyl transferase"/>
    <property type="match status" value="1"/>
</dbReference>
<keyword evidence="2 12" id="KW-0436">Ligase</keyword>
<dbReference type="CDD" id="cd07961">
    <property type="entry name" value="Anticodon_Ia_Ile_ABEc"/>
    <property type="match status" value="1"/>
</dbReference>
<dbReference type="InterPro" id="IPR014729">
    <property type="entry name" value="Rossmann-like_a/b/a_fold"/>
</dbReference>
<dbReference type="InterPro" id="IPR002301">
    <property type="entry name" value="Ile-tRNA-ligase"/>
</dbReference>
<evidence type="ECO:0000259" key="10">
    <source>
        <dbReference type="Pfam" id="PF00133"/>
    </source>
</evidence>
<dbReference type="InterPro" id="IPR033709">
    <property type="entry name" value="Anticodon_Ile_ABEc"/>
</dbReference>
<dbReference type="EC" id="6.1.1.5" evidence="1 9"/>
<dbReference type="PRINTS" id="PR00984">
    <property type="entry name" value="TRNASYNTHILE"/>
</dbReference>
<dbReference type="EMBL" id="JBBMFA010000087">
    <property type="protein sequence ID" value="MEQ2520355.1"/>
    <property type="molecule type" value="Genomic_DNA"/>
</dbReference>
<dbReference type="Pfam" id="PF19302">
    <property type="entry name" value="DUF5915"/>
    <property type="match status" value="1"/>
</dbReference>
<organism evidence="12 13">
    <name type="scientific">Ruthenibacterium intestinale</name>
    <dbReference type="NCBI Taxonomy" id="3133163"/>
    <lineage>
        <taxon>Bacteria</taxon>
        <taxon>Bacillati</taxon>
        <taxon>Bacillota</taxon>
        <taxon>Clostridia</taxon>
        <taxon>Eubacteriales</taxon>
        <taxon>Oscillospiraceae</taxon>
        <taxon>Ruthenibacterium</taxon>
    </lineage>
</organism>
<feature type="domain" description="Aminoacyl-tRNA synthetase class Ia" evidence="10">
    <location>
        <begin position="18"/>
        <end position="630"/>
    </location>
</feature>
<name>A0ABV1GES5_9FIRM</name>
<keyword evidence="3" id="KW-0547">Nucleotide-binding</keyword>
<dbReference type="PANTHER" id="PTHR42780:SF1">
    <property type="entry name" value="ISOLEUCINE--TRNA LIGASE, CYTOPLASMIC"/>
    <property type="match status" value="1"/>
</dbReference>
<evidence type="ECO:0000256" key="9">
    <source>
        <dbReference type="NCBIfam" id="TIGR00392"/>
    </source>
</evidence>
<dbReference type="SUPFAM" id="SSF50677">
    <property type="entry name" value="ValRS/IleRS/LeuRS editing domain"/>
    <property type="match status" value="1"/>
</dbReference>
<evidence type="ECO:0000256" key="2">
    <source>
        <dbReference type="ARBA" id="ARBA00022598"/>
    </source>
</evidence>
<comment type="caution">
    <text evidence="12">The sequence shown here is derived from an EMBL/GenBank/DDBJ whole genome shotgun (WGS) entry which is preliminary data.</text>
</comment>
<evidence type="ECO:0000259" key="11">
    <source>
        <dbReference type="Pfam" id="PF08264"/>
    </source>
</evidence>
<evidence type="ECO:0000313" key="13">
    <source>
        <dbReference type="Proteomes" id="UP001477672"/>
    </source>
</evidence>
<dbReference type="Proteomes" id="UP001477672">
    <property type="component" value="Unassembled WGS sequence"/>
</dbReference>
<evidence type="ECO:0000256" key="7">
    <source>
        <dbReference type="ARBA" id="ARBA00025217"/>
    </source>
</evidence>
<keyword evidence="5" id="KW-0648">Protein biosynthesis</keyword>
<proteinExistence type="predicted"/>
<sequence length="1044" mass="118657">MKEHFDPSYSFVANEEEILDMWEKGDFFGKLKQKNANGPKYRFIDGPITANNPMGVHHAWGRTLKDTFLRYKAMNGYQSHYRNGFDGQGLWVEVEVEKELGFETKRDIEEYGLDKFTDKCIERVVKYSNVIKNQSKRLGQWMDWDNSYYTYKDNNITSIWAVLKKCDENGWIKQVYKPMPWCPRCGTSLSEHEMSGSYKEVEHIAVFFKVPLVEKDAYMLVWTTTPWTLTANAALAVNPELDYVMARLDGEEHPIIMGRTYFENKFAKKGEVLESFKGTDLAGLHYETCFPELELQKDTDHRVVLWDEVQDDEGCGVVHIAPGCGAEDFELGKKEGIDVLIPIDEYGVLLPSCGVFAGLGAQDARDQIFEELKKRGKMFYTHTIRHSYPVCWRCKTQVLFRCVKEWAIDVEEIRPRLIANAKKVKWNPPYQGKRMLDWLTNMSDWNISRKRFYGLPLPFYPCECGKVTVIGSLEELREKAVDKSKVDALPHLHRPWIDEVEITCPCCGKPVKRVEAVGDVWLDAGIVPFSTLKYFEDREYWKSYFPAEYVVEMKEQVRLWFYSMLFMSTVLVDEPPYEQVGTHGMVTAEDGSRFSKTGFMIKFDEAANVIGADASRYLFASSPMTTDVRFGYNLGDQAKRKLLAFWNLSTFFATYAEVDKPCVDVSKLDVSKLGLADKWLVTLVDNFVANATNAYENYSTKDVMDQFEKVVDDISNFYVRINRRRFWKEGDSEDKNTAYTVMLYAIRTISQVMAPAIPFLTEHVWQEVVRRYSNESAESVHLSAWPKVLEGVDVNDPVLTQVQEVRDIISLALKLRNEKQVRIRQPLSTLYVCGKDGKITLAPQLESVLASEVNVKSVEFLEDTSALEDAYAVLDFKRAGAVLKGDVNHVKNLLAGLEPEDMQAVAAAVQAGGEVRVPGYDAALSAEIFALKHAPKAHLAVAEDFGVTAALDMAITGELYAEGCLRDILRQCQVFRKEAGFAVSDRIFVHFETGEKLSGVVAAKLDYLESELLAKAGDAPLAEPDYTGKLEVDGETVTVQLKKQ</sequence>
<dbReference type="Pfam" id="PF00133">
    <property type="entry name" value="tRNA-synt_1"/>
    <property type="match status" value="1"/>
</dbReference>
<dbReference type="InterPro" id="IPR013155">
    <property type="entry name" value="M/V/L/I-tRNA-synth_anticd-bd"/>
</dbReference>
<evidence type="ECO:0000256" key="6">
    <source>
        <dbReference type="ARBA" id="ARBA00023146"/>
    </source>
</evidence>
<comment type="catalytic activity">
    <reaction evidence="8">
        <text>tRNA(Ile) + L-isoleucine + ATP = L-isoleucyl-tRNA(Ile) + AMP + diphosphate</text>
        <dbReference type="Rhea" id="RHEA:11060"/>
        <dbReference type="Rhea" id="RHEA-COMP:9666"/>
        <dbReference type="Rhea" id="RHEA-COMP:9695"/>
        <dbReference type="ChEBI" id="CHEBI:30616"/>
        <dbReference type="ChEBI" id="CHEBI:33019"/>
        <dbReference type="ChEBI" id="CHEBI:58045"/>
        <dbReference type="ChEBI" id="CHEBI:78442"/>
        <dbReference type="ChEBI" id="CHEBI:78528"/>
        <dbReference type="ChEBI" id="CHEBI:456215"/>
        <dbReference type="EC" id="6.1.1.5"/>
    </reaction>
</comment>
<evidence type="ECO:0000256" key="4">
    <source>
        <dbReference type="ARBA" id="ARBA00022840"/>
    </source>
</evidence>
<gene>
    <name evidence="12" type="primary">ileS</name>
    <name evidence="12" type="ORF">WMO24_07920</name>
</gene>
<dbReference type="GO" id="GO:0004822">
    <property type="term" value="F:isoleucine-tRNA ligase activity"/>
    <property type="evidence" value="ECO:0007669"/>
    <property type="project" value="UniProtKB-EC"/>
</dbReference>
<dbReference type="InterPro" id="IPR009008">
    <property type="entry name" value="Val/Leu/Ile-tRNA-synth_edit"/>
</dbReference>
<keyword evidence="13" id="KW-1185">Reference proteome</keyword>
<evidence type="ECO:0000256" key="3">
    <source>
        <dbReference type="ARBA" id="ARBA00022741"/>
    </source>
</evidence>
<dbReference type="SUPFAM" id="SSF47323">
    <property type="entry name" value="Anticodon-binding domain of a subclass of class I aminoacyl-tRNA synthetases"/>
    <property type="match status" value="1"/>
</dbReference>
<evidence type="ECO:0000256" key="5">
    <source>
        <dbReference type="ARBA" id="ARBA00022917"/>
    </source>
</evidence>
<keyword evidence="6" id="KW-0030">Aminoacyl-tRNA synthetase</keyword>
<dbReference type="InterPro" id="IPR023586">
    <property type="entry name" value="Ile-tRNA-ligase_type2"/>
</dbReference>
<evidence type="ECO:0000256" key="8">
    <source>
        <dbReference type="ARBA" id="ARBA00048359"/>
    </source>
</evidence>
<dbReference type="Gene3D" id="3.40.50.620">
    <property type="entry name" value="HUPs"/>
    <property type="match status" value="2"/>
</dbReference>
<dbReference type="InterPro" id="IPR002300">
    <property type="entry name" value="aa-tRNA-synth_Ia"/>
</dbReference>
<reference evidence="12 13" key="1">
    <citation type="submission" date="2024-03" db="EMBL/GenBank/DDBJ databases">
        <title>Human intestinal bacterial collection.</title>
        <authorList>
            <person name="Pauvert C."/>
            <person name="Hitch T.C.A."/>
            <person name="Clavel T."/>
        </authorList>
    </citation>
    <scope>NUCLEOTIDE SEQUENCE [LARGE SCALE GENOMIC DNA]</scope>
    <source>
        <strain evidence="12 13">CLA-JM-H11</strain>
    </source>
</reference>
<dbReference type="NCBIfam" id="TIGR00392">
    <property type="entry name" value="ileS"/>
    <property type="match status" value="1"/>
</dbReference>
<accession>A0ABV1GES5</accession>
<evidence type="ECO:0000313" key="12">
    <source>
        <dbReference type="EMBL" id="MEQ2520355.1"/>
    </source>
</evidence>
<dbReference type="Gene3D" id="1.10.730.10">
    <property type="entry name" value="Isoleucyl-tRNA Synthetase, Domain 1"/>
    <property type="match status" value="1"/>
</dbReference>